<dbReference type="GO" id="GO:0006364">
    <property type="term" value="P:rRNA processing"/>
    <property type="evidence" value="ECO:0007669"/>
    <property type="project" value="UniProtKB-KW"/>
</dbReference>
<evidence type="ECO:0000256" key="1">
    <source>
        <dbReference type="ARBA" id="ARBA00002210"/>
    </source>
</evidence>
<evidence type="ECO:0000313" key="7">
    <source>
        <dbReference type="Proteomes" id="UP000466442"/>
    </source>
</evidence>
<dbReference type="Proteomes" id="UP000466442">
    <property type="component" value="Unassembled WGS sequence"/>
</dbReference>
<dbReference type="OrthoDB" id="263560at2759"/>
<comment type="caution">
    <text evidence="6">The sequence shown here is derived from an EMBL/GenBank/DDBJ whole genome shotgun (WGS) entry which is preliminary data.</text>
</comment>
<dbReference type="EMBL" id="WIXP02000010">
    <property type="protein sequence ID" value="KAF6204451.1"/>
    <property type="molecule type" value="Genomic_DNA"/>
</dbReference>
<name>A0A6A4JWB1_APOLU</name>
<evidence type="ECO:0000256" key="4">
    <source>
        <dbReference type="ARBA" id="ARBA00022552"/>
    </source>
</evidence>
<evidence type="ECO:0000313" key="6">
    <source>
        <dbReference type="EMBL" id="KAF6204451.1"/>
    </source>
</evidence>
<dbReference type="AlphaFoldDB" id="A0A6A4JWB1"/>
<feature type="compositionally biased region" description="Acidic residues" evidence="5">
    <location>
        <begin position="142"/>
        <end position="154"/>
    </location>
</feature>
<protein>
    <recommendedName>
        <fullName evidence="3">Pre-rRNA-processing protein TSR2 homolog</fullName>
    </recommendedName>
</protein>
<accession>A0A6A4JWB1</accession>
<proteinExistence type="inferred from homology"/>
<keyword evidence="7" id="KW-1185">Reference proteome</keyword>
<evidence type="ECO:0000256" key="3">
    <source>
        <dbReference type="ARBA" id="ARBA00017551"/>
    </source>
</evidence>
<reference evidence="6" key="1">
    <citation type="journal article" date="2021" name="Mol. Ecol. Resour.">
        <title>Apolygus lucorum genome provides insights into omnivorousness and mesophyll feeding.</title>
        <authorList>
            <person name="Liu Y."/>
            <person name="Liu H."/>
            <person name="Wang H."/>
            <person name="Huang T."/>
            <person name="Liu B."/>
            <person name="Yang B."/>
            <person name="Yin L."/>
            <person name="Li B."/>
            <person name="Zhang Y."/>
            <person name="Zhang S."/>
            <person name="Jiang F."/>
            <person name="Zhang X."/>
            <person name="Ren Y."/>
            <person name="Wang B."/>
            <person name="Wang S."/>
            <person name="Lu Y."/>
            <person name="Wu K."/>
            <person name="Fan W."/>
            <person name="Wang G."/>
        </authorList>
    </citation>
    <scope>NUCLEOTIDE SEQUENCE</scope>
    <source>
        <strain evidence="6">12Hb</strain>
    </source>
</reference>
<gene>
    <name evidence="6" type="ORF">GE061_002792</name>
</gene>
<sequence length="164" mass="18578">MCEFLRVIEVVFNNWTSLKLCIEHGMGGDPNTVSHKLRNMVETTHGVLAKGEFYDLVDTLEDILDADFDTELQDNSAPEVATVLFELHKGWHEGRRDEVNEQLRQMKCPTSILEGRPSVGTMDSDPPRPRKLRDPPPPPTDMDADESMSQDPEGESWTVVSRKK</sequence>
<feature type="region of interest" description="Disordered" evidence="5">
    <location>
        <begin position="108"/>
        <end position="164"/>
    </location>
</feature>
<evidence type="ECO:0000256" key="2">
    <source>
        <dbReference type="ARBA" id="ARBA00006524"/>
    </source>
</evidence>
<comment type="similarity">
    <text evidence="2">Belongs to the TSR2 family.</text>
</comment>
<organism evidence="6 7">
    <name type="scientific">Apolygus lucorum</name>
    <name type="common">Small green plant bug</name>
    <name type="synonym">Lygocoris lucorum</name>
    <dbReference type="NCBI Taxonomy" id="248454"/>
    <lineage>
        <taxon>Eukaryota</taxon>
        <taxon>Metazoa</taxon>
        <taxon>Ecdysozoa</taxon>
        <taxon>Arthropoda</taxon>
        <taxon>Hexapoda</taxon>
        <taxon>Insecta</taxon>
        <taxon>Pterygota</taxon>
        <taxon>Neoptera</taxon>
        <taxon>Paraneoptera</taxon>
        <taxon>Hemiptera</taxon>
        <taxon>Heteroptera</taxon>
        <taxon>Panheteroptera</taxon>
        <taxon>Cimicomorpha</taxon>
        <taxon>Miridae</taxon>
        <taxon>Mirini</taxon>
        <taxon>Apolygus</taxon>
    </lineage>
</organism>
<dbReference type="Pfam" id="PF10273">
    <property type="entry name" value="WGG"/>
    <property type="match status" value="1"/>
</dbReference>
<comment type="function">
    <text evidence="1">May be involved in 20S pre-rRNA processing.</text>
</comment>
<dbReference type="PANTHER" id="PTHR21250">
    <property type="entry name" value="PRE-RRNA-PROCESSING PROTEIN TSR2 HOMOLOG"/>
    <property type="match status" value="1"/>
</dbReference>
<dbReference type="InterPro" id="IPR019398">
    <property type="entry name" value="Pre-rRNA_process_TSR2"/>
</dbReference>
<feature type="compositionally biased region" description="Basic and acidic residues" evidence="5">
    <location>
        <begin position="125"/>
        <end position="134"/>
    </location>
</feature>
<keyword evidence="4" id="KW-0698">rRNA processing</keyword>
<evidence type="ECO:0000256" key="5">
    <source>
        <dbReference type="SAM" id="MobiDB-lite"/>
    </source>
</evidence>